<reference evidence="5" key="1">
    <citation type="submission" date="2023-05" db="EMBL/GenBank/DDBJ databases">
        <authorList>
            <person name="Huff M."/>
        </authorList>
    </citation>
    <scope>NUCLEOTIDE SEQUENCE</scope>
</reference>
<dbReference type="GO" id="GO:0005737">
    <property type="term" value="C:cytoplasm"/>
    <property type="evidence" value="ECO:0007669"/>
    <property type="project" value="TreeGrafter"/>
</dbReference>
<name>A0AAD2E2E3_9LAMI</name>
<dbReference type="PANTHER" id="PTHR11638">
    <property type="entry name" value="ATP-DEPENDENT CLP PROTEASE"/>
    <property type="match status" value="1"/>
</dbReference>
<evidence type="ECO:0000256" key="1">
    <source>
        <dbReference type="ARBA" id="ARBA00022737"/>
    </source>
</evidence>
<keyword evidence="2" id="KW-0547">Nucleotide-binding</keyword>
<dbReference type="GO" id="GO:0034605">
    <property type="term" value="P:cellular response to heat"/>
    <property type="evidence" value="ECO:0007669"/>
    <property type="project" value="TreeGrafter"/>
</dbReference>
<dbReference type="Pfam" id="PF07724">
    <property type="entry name" value="AAA_2"/>
    <property type="match status" value="1"/>
</dbReference>
<evidence type="ECO:0000313" key="6">
    <source>
        <dbReference type="Proteomes" id="UP000834106"/>
    </source>
</evidence>
<evidence type="ECO:0000256" key="2">
    <source>
        <dbReference type="ARBA" id="ARBA00022741"/>
    </source>
</evidence>
<evidence type="ECO:0000313" key="5">
    <source>
        <dbReference type="EMBL" id="CAI9773623.1"/>
    </source>
</evidence>
<gene>
    <name evidence="5" type="ORF">FPE_LOCUS21053</name>
</gene>
<protein>
    <recommendedName>
        <fullName evidence="4">ATPase AAA-type core domain-containing protein</fullName>
    </recommendedName>
</protein>
<dbReference type="GO" id="GO:0005524">
    <property type="term" value="F:ATP binding"/>
    <property type="evidence" value="ECO:0007669"/>
    <property type="project" value="UniProtKB-KW"/>
</dbReference>
<dbReference type="AlphaFoldDB" id="A0AAD2E2E3"/>
<dbReference type="Gene3D" id="3.40.50.300">
    <property type="entry name" value="P-loop containing nucleotide triphosphate hydrolases"/>
    <property type="match status" value="1"/>
</dbReference>
<evidence type="ECO:0000259" key="4">
    <source>
        <dbReference type="Pfam" id="PF07724"/>
    </source>
</evidence>
<dbReference type="InterPro" id="IPR027417">
    <property type="entry name" value="P-loop_NTPase"/>
</dbReference>
<organism evidence="5 6">
    <name type="scientific">Fraxinus pennsylvanica</name>
    <dbReference type="NCBI Taxonomy" id="56036"/>
    <lineage>
        <taxon>Eukaryota</taxon>
        <taxon>Viridiplantae</taxon>
        <taxon>Streptophyta</taxon>
        <taxon>Embryophyta</taxon>
        <taxon>Tracheophyta</taxon>
        <taxon>Spermatophyta</taxon>
        <taxon>Magnoliopsida</taxon>
        <taxon>eudicotyledons</taxon>
        <taxon>Gunneridae</taxon>
        <taxon>Pentapetalae</taxon>
        <taxon>asterids</taxon>
        <taxon>lamiids</taxon>
        <taxon>Lamiales</taxon>
        <taxon>Oleaceae</taxon>
        <taxon>Oleeae</taxon>
        <taxon>Fraxinus</taxon>
    </lineage>
</organism>
<dbReference type="SUPFAM" id="SSF52540">
    <property type="entry name" value="P-loop containing nucleoside triphosphate hydrolases"/>
    <property type="match status" value="1"/>
</dbReference>
<dbReference type="InterPro" id="IPR003959">
    <property type="entry name" value="ATPase_AAA_core"/>
</dbReference>
<accession>A0AAD2E2E3</accession>
<keyword evidence="6" id="KW-1185">Reference proteome</keyword>
<dbReference type="PANTHER" id="PTHR11638:SF155">
    <property type="entry name" value="CHAPERONE PROTEIN CLPC1, CHLOROPLASTIC-LIKE"/>
    <property type="match status" value="1"/>
</dbReference>
<evidence type="ECO:0000256" key="3">
    <source>
        <dbReference type="ARBA" id="ARBA00022840"/>
    </source>
</evidence>
<dbReference type="GO" id="GO:0016887">
    <property type="term" value="F:ATP hydrolysis activity"/>
    <property type="evidence" value="ECO:0007669"/>
    <property type="project" value="InterPro"/>
</dbReference>
<sequence>MHEGGQLTEAVRRRPCTVVLFHETEKAHPDVFNMMLQILEDGRLTDGKEFDSLQVEVYGIAYENEELREQLEEEHESLALSRVKISLMSFEIEKCRNLGSILALRERELMETALSSILALSSAYKQSQETMEE</sequence>
<dbReference type="EMBL" id="OU503048">
    <property type="protein sequence ID" value="CAI9773623.1"/>
    <property type="molecule type" value="Genomic_DNA"/>
</dbReference>
<feature type="domain" description="ATPase AAA-type core" evidence="4">
    <location>
        <begin position="2"/>
        <end position="49"/>
    </location>
</feature>
<keyword evidence="3" id="KW-0067">ATP-binding</keyword>
<dbReference type="Proteomes" id="UP000834106">
    <property type="component" value="Chromosome 13"/>
</dbReference>
<dbReference type="InterPro" id="IPR050130">
    <property type="entry name" value="ClpA_ClpB"/>
</dbReference>
<proteinExistence type="predicted"/>
<keyword evidence="1" id="KW-0677">Repeat</keyword>